<reference evidence="3" key="1">
    <citation type="submission" date="2023-07" db="EMBL/GenBank/DDBJ databases">
        <title>A chromosome-level genome assembly of Lolium multiflorum.</title>
        <authorList>
            <person name="Chen Y."/>
            <person name="Copetti D."/>
            <person name="Kolliker R."/>
            <person name="Studer B."/>
        </authorList>
    </citation>
    <scope>NUCLEOTIDE SEQUENCE</scope>
    <source>
        <strain evidence="3">02402/16</strain>
        <tissue evidence="3">Leaf</tissue>
    </source>
</reference>
<dbReference type="InterPro" id="IPR000477">
    <property type="entry name" value="RT_dom"/>
</dbReference>
<sequence>MSTSQPSCKPVSASKLKGMLRRGALTHVVQISNNTCDGIYALGADPSSTSSPADSAPIPEIIATLLTEYKHLFEEPKGLPPRRAHDHQIPLLPGAQPVKSRPYRYTPQQKDEIERQVYDMLSRGIIQRSSSPFASPVLLVRKKDGQWRFCVDYRQLNELTVKNKHPLPVIDELLDELTGATVFTKLDLRSGYHQIRLAVGE</sequence>
<dbReference type="Proteomes" id="UP001231189">
    <property type="component" value="Unassembled WGS sequence"/>
</dbReference>
<dbReference type="InterPro" id="IPR043128">
    <property type="entry name" value="Rev_trsase/Diguanyl_cyclase"/>
</dbReference>
<accession>A0AAD8RFM6</accession>
<dbReference type="PANTHER" id="PTHR24559">
    <property type="entry name" value="TRANSPOSON TY3-I GAG-POL POLYPROTEIN"/>
    <property type="match status" value="1"/>
</dbReference>
<feature type="domain" description="Reverse transcriptase" evidence="2">
    <location>
        <begin position="140"/>
        <end position="198"/>
    </location>
</feature>
<dbReference type="Gene3D" id="3.30.70.270">
    <property type="match status" value="1"/>
</dbReference>
<organism evidence="3 4">
    <name type="scientific">Lolium multiflorum</name>
    <name type="common">Italian ryegrass</name>
    <name type="synonym">Lolium perenne subsp. multiflorum</name>
    <dbReference type="NCBI Taxonomy" id="4521"/>
    <lineage>
        <taxon>Eukaryota</taxon>
        <taxon>Viridiplantae</taxon>
        <taxon>Streptophyta</taxon>
        <taxon>Embryophyta</taxon>
        <taxon>Tracheophyta</taxon>
        <taxon>Spermatophyta</taxon>
        <taxon>Magnoliopsida</taxon>
        <taxon>Liliopsida</taxon>
        <taxon>Poales</taxon>
        <taxon>Poaceae</taxon>
        <taxon>BOP clade</taxon>
        <taxon>Pooideae</taxon>
        <taxon>Poodae</taxon>
        <taxon>Poeae</taxon>
        <taxon>Poeae Chloroplast Group 2 (Poeae type)</taxon>
        <taxon>Loliodinae</taxon>
        <taxon>Loliinae</taxon>
        <taxon>Lolium</taxon>
    </lineage>
</organism>
<evidence type="ECO:0000313" key="3">
    <source>
        <dbReference type="EMBL" id="KAK1619811.1"/>
    </source>
</evidence>
<protein>
    <recommendedName>
        <fullName evidence="2">Reverse transcriptase domain-containing protein</fullName>
    </recommendedName>
</protein>
<proteinExistence type="predicted"/>
<dbReference type="CDD" id="cd01647">
    <property type="entry name" value="RT_LTR"/>
    <property type="match status" value="1"/>
</dbReference>
<evidence type="ECO:0000313" key="4">
    <source>
        <dbReference type="Proteomes" id="UP001231189"/>
    </source>
</evidence>
<dbReference type="Pfam" id="PF00078">
    <property type="entry name" value="RVT_1"/>
    <property type="match status" value="1"/>
</dbReference>
<evidence type="ECO:0000256" key="1">
    <source>
        <dbReference type="SAM" id="MobiDB-lite"/>
    </source>
</evidence>
<dbReference type="FunFam" id="3.10.10.10:FF:000002">
    <property type="entry name" value="Retrovirus-related Pol polyprotein from transposon 17.6-like protein"/>
    <property type="match status" value="1"/>
</dbReference>
<evidence type="ECO:0000259" key="2">
    <source>
        <dbReference type="Pfam" id="PF00078"/>
    </source>
</evidence>
<dbReference type="Gene3D" id="3.10.10.10">
    <property type="entry name" value="HIV Type 1 Reverse Transcriptase, subunit A, domain 1"/>
    <property type="match status" value="1"/>
</dbReference>
<dbReference type="AlphaFoldDB" id="A0AAD8RFM6"/>
<feature type="region of interest" description="Disordered" evidence="1">
    <location>
        <begin position="78"/>
        <end position="104"/>
    </location>
</feature>
<gene>
    <name evidence="3" type="ORF">QYE76_025328</name>
</gene>
<dbReference type="InterPro" id="IPR053134">
    <property type="entry name" value="RNA-dir_DNA_polymerase"/>
</dbReference>
<keyword evidence="4" id="KW-1185">Reference proteome</keyword>
<name>A0AAD8RFM6_LOLMU</name>
<dbReference type="InterPro" id="IPR043502">
    <property type="entry name" value="DNA/RNA_pol_sf"/>
</dbReference>
<dbReference type="SUPFAM" id="SSF56672">
    <property type="entry name" value="DNA/RNA polymerases"/>
    <property type="match status" value="1"/>
</dbReference>
<dbReference type="EMBL" id="JAUUTY010000006">
    <property type="protein sequence ID" value="KAK1619811.1"/>
    <property type="molecule type" value="Genomic_DNA"/>
</dbReference>
<comment type="caution">
    <text evidence="3">The sequence shown here is derived from an EMBL/GenBank/DDBJ whole genome shotgun (WGS) entry which is preliminary data.</text>
</comment>
<dbReference type="PANTHER" id="PTHR24559:SF452">
    <property type="entry name" value="INTEGRASE CATALYTIC DOMAIN-CONTAINING PROTEIN"/>
    <property type="match status" value="1"/>
</dbReference>